<dbReference type="GO" id="GO:0005975">
    <property type="term" value="P:carbohydrate metabolic process"/>
    <property type="evidence" value="ECO:0007669"/>
    <property type="project" value="InterPro"/>
</dbReference>
<dbReference type="OrthoDB" id="9761577at2"/>
<dbReference type="EC" id="2.4.1.25" evidence="3 10"/>
<proteinExistence type="inferred from homology"/>
<evidence type="ECO:0000256" key="2">
    <source>
        <dbReference type="ARBA" id="ARBA00005684"/>
    </source>
</evidence>
<dbReference type="Pfam" id="PF02446">
    <property type="entry name" value="Glyco_hydro_77"/>
    <property type="match status" value="1"/>
</dbReference>
<dbReference type="InterPro" id="IPR017853">
    <property type="entry name" value="GH"/>
</dbReference>
<dbReference type="PATRIC" id="fig|1123269.5.peg.1640"/>
<reference evidence="11 12" key="1">
    <citation type="submission" date="2013-07" db="EMBL/GenBank/DDBJ databases">
        <title>Completed genome of Sphingomonas sanxanigenens NX02.</title>
        <authorList>
            <person name="Ma T."/>
            <person name="Huang H."/>
            <person name="Wu M."/>
            <person name="Li X."/>
            <person name="Li G."/>
        </authorList>
    </citation>
    <scope>NUCLEOTIDE SEQUENCE [LARGE SCALE GENOMIC DNA]</scope>
    <source>
        <strain evidence="11 12">NX02</strain>
    </source>
</reference>
<gene>
    <name evidence="11" type="ORF">NX02_08370</name>
</gene>
<evidence type="ECO:0000256" key="7">
    <source>
        <dbReference type="ARBA" id="ARBA00023277"/>
    </source>
</evidence>
<keyword evidence="7 10" id="KW-0119">Carbohydrate metabolism</keyword>
<accession>W0AAP5</accession>
<protein>
    <recommendedName>
        <fullName evidence="4 10">4-alpha-glucanotransferase</fullName>
        <ecNumber evidence="3 10">2.4.1.25</ecNumber>
    </recommendedName>
    <alternativeName>
        <fullName evidence="8 10">Amylomaltase</fullName>
    </alternativeName>
    <alternativeName>
        <fullName evidence="9 10">Disproportionating enzyme</fullName>
    </alternativeName>
</protein>
<keyword evidence="6 10" id="KW-0808">Transferase</keyword>
<keyword evidence="5 10" id="KW-0328">Glycosyltransferase</keyword>
<name>W0AAP5_9SPHN</name>
<evidence type="ECO:0000256" key="5">
    <source>
        <dbReference type="ARBA" id="ARBA00022676"/>
    </source>
</evidence>
<evidence type="ECO:0000256" key="6">
    <source>
        <dbReference type="ARBA" id="ARBA00022679"/>
    </source>
</evidence>
<sequence>MSDAKIVALAEAAGILIDWEDAGGVARRVTVETLRLVLTGLGLACGSDAQCAESMAWLRDAEASPCRIVDAGGRIEGLVGKGKLFLEDGSARDVDLDAAPMMTAPGYHRLEWSGGELAIIVAPRACHGLAPGSREWGVGAQIYALRDGNPFGDFATLTDFARSAADVGADAVMLSPVHALFTSDPSRYSPYSPSTRQFLNPWFAAVGEGWGGDLPTGPLIDWTAAVAAKLLALREVYAERGSDPAFGAYVAAADPALIGHARFEALHAHFLGLHGARGWQDWPEPYRRPDSPAVTAFAETRAEDVRFHLFLQWLADRSLAQAADAATDMRIGLVADLAVGLDAGGSHAWSRGDELMLGIGIGAPPDAFQAAGQNWGITSFSPFALKRLGYQPFIDLLRGTMRHMGGLRIDHALGLRRLWVVPTGASPLDGAYLRFPEQDLLRLIALESQRNQAIVVGEDLGVVPPGFRDMIAERGLLGMRVLPFERDRKGHFTASATWDAAAVAMTSTHDLPPIAGWWRERDIDWRAQLGAAGDRIAERADRARDRADLWRACVEAGAGEGDEPAADEPARAVDAAIAFAAAAPSAVLVVPVEDLSGLDEAPNLPGTVDEHPNWRRRLPADADTLFAQPDVAARIAAILTARPE</sequence>
<evidence type="ECO:0000256" key="9">
    <source>
        <dbReference type="ARBA" id="ARBA00031501"/>
    </source>
</evidence>
<dbReference type="EMBL" id="CP006644">
    <property type="protein sequence ID" value="AHE53398.1"/>
    <property type="molecule type" value="Genomic_DNA"/>
</dbReference>
<dbReference type="eggNOG" id="COG1640">
    <property type="taxonomic scope" value="Bacteria"/>
</dbReference>
<dbReference type="STRING" id="1123269.NX02_08370"/>
<evidence type="ECO:0000256" key="8">
    <source>
        <dbReference type="ARBA" id="ARBA00031423"/>
    </source>
</evidence>
<evidence type="ECO:0000313" key="12">
    <source>
        <dbReference type="Proteomes" id="UP000018851"/>
    </source>
</evidence>
<dbReference type="RefSeq" id="WP_025291655.1">
    <property type="nucleotide sequence ID" value="NZ_CP006644.1"/>
</dbReference>
<dbReference type="Proteomes" id="UP000018851">
    <property type="component" value="Chromosome"/>
</dbReference>
<dbReference type="InterPro" id="IPR003385">
    <property type="entry name" value="Glyco_hydro_77"/>
</dbReference>
<comment type="catalytic activity">
    <reaction evidence="1 10">
        <text>Transfers a segment of a (1-&gt;4)-alpha-D-glucan to a new position in an acceptor, which may be glucose or a (1-&gt;4)-alpha-D-glucan.</text>
        <dbReference type="EC" id="2.4.1.25"/>
    </reaction>
</comment>
<dbReference type="NCBIfam" id="TIGR00217">
    <property type="entry name" value="malQ"/>
    <property type="match status" value="1"/>
</dbReference>
<dbReference type="HOGENOM" id="CLU_022072_1_0_5"/>
<dbReference type="Gene3D" id="3.20.20.80">
    <property type="entry name" value="Glycosidases"/>
    <property type="match status" value="1"/>
</dbReference>
<evidence type="ECO:0000256" key="3">
    <source>
        <dbReference type="ARBA" id="ARBA00012560"/>
    </source>
</evidence>
<dbReference type="KEGG" id="ssan:NX02_08370"/>
<organism evidence="11 12">
    <name type="scientific">Sphingomonas sanxanigenens DSM 19645 = NX02</name>
    <dbReference type="NCBI Taxonomy" id="1123269"/>
    <lineage>
        <taxon>Bacteria</taxon>
        <taxon>Pseudomonadati</taxon>
        <taxon>Pseudomonadota</taxon>
        <taxon>Alphaproteobacteria</taxon>
        <taxon>Sphingomonadales</taxon>
        <taxon>Sphingomonadaceae</taxon>
        <taxon>Sphingomonas</taxon>
    </lineage>
</organism>
<evidence type="ECO:0000256" key="4">
    <source>
        <dbReference type="ARBA" id="ARBA00020295"/>
    </source>
</evidence>
<dbReference type="PANTHER" id="PTHR32438">
    <property type="entry name" value="4-ALPHA-GLUCANOTRANSFERASE DPE1, CHLOROPLASTIC/AMYLOPLASTIC"/>
    <property type="match status" value="1"/>
</dbReference>
<evidence type="ECO:0000256" key="1">
    <source>
        <dbReference type="ARBA" id="ARBA00000439"/>
    </source>
</evidence>
<dbReference type="SUPFAM" id="SSF51445">
    <property type="entry name" value="(Trans)glycosidases"/>
    <property type="match status" value="1"/>
</dbReference>
<evidence type="ECO:0000256" key="10">
    <source>
        <dbReference type="RuleBase" id="RU361207"/>
    </source>
</evidence>
<comment type="similarity">
    <text evidence="2 10">Belongs to the disproportionating enzyme family.</text>
</comment>
<evidence type="ECO:0000313" key="11">
    <source>
        <dbReference type="EMBL" id="AHE53398.1"/>
    </source>
</evidence>
<dbReference type="PANTHER" id="PTHR32438:SF5">
    <property type="entry name" value="4-ALPHA-GLUCANOTRANSFERASE DPE1, CHLOROPLASTIC_AMYLOPLASTIC"/>
    <property type="match status" value="1"/>
</dbReference>
<keyword evidence="12" id="KW-1185">Reference proteome</keyword>
<dbReference type="GO" id="GO:0004134">
    <property type="term" value="F:4-alpha-glucanotransferase activity"/>
    <property type="evidence" value="ECO:0007669"/>
    <property type="project" value="UniProtKB-EC"/>
</dbReference>
<dbReference type="AlphaFoldDB" id="W0AAP5"/>